<keyword evidence="1" id="KW-0812">Transmembrane</keyword>
<keyword evidence="1" id="KW-1133">Transmembrane helix</keyword>
<keyword evidence="1" id="KW-0472">Membrane</keyword>
<evidence type="ECO:0000256" key="1">
    <source>
        <dbReference type="SAM" id="Phobius"/>
    </source>
</evidence>
<organism evidence="2">
    <name type="scientific">Ixodes ricinus</name>
    <name type="common">Common tick</name>
    <name type="synonym">Acarus ricinus</name>
    <dbReference type="NCBI Taxonomy" id="34613"/>
    <lineage>
        <taxon>Eukaryota</taxon>
        <taxon>Metazoa</taxon>
        <taxon>Ecdysozoa</taxon>
        <taxon>Arthropoda</taxon>
        <taxon>Chelicerata</taxon>
        <taxon>Arachnida</taxon>
        <taxon>Acari</taxon>
        <taxon>Parasitiformes</taxon>
        <taxon>Ixodida</taxon>
        <taxon>Ixodoidea</taxon>
        <taxon>Ixodidae</taxon>
        <taxon>Ixodinae</taxon>
        <taxon>Ixodes</taxon>
    </lineage>
</organism>
<proteinExistence type="predicted"/>
<accession>A0A147BSC4</accession>
<name>A0A147BSC4_IXORI</name>
<feature type="transmembrane region" description="Helical" evidence="1">
    <location>
        <begin position="43"/>
        <end position="62"/>
    </location>
</feature>
<evidence type="ECO:0000313" key="2">
    <source>
        <dbReference type="EMBL" id="JAR93676.1"/>
    </source>
</evidence>
<protein>
    <submittedName>
        <fullName evidence="2">Uncharacterized protein</fullName>
    </submittedName>
</protein>
<reference evidence="2" key="1">
    <citation type="journal article" date="2018" name="PLoS Negl. Trop. Dis.">
        <title>Sialome diversity of ticks revealed by RNAseq of single tick salivary glands.</title>
        <authorList>
            <person name="Perner J."/>
            <person name="Kropackova S."/>
            <person name="Kopacek P."/>
            <person name="Ribeiro J.M."/>
        </authorList>
    </citation>
    <scope>NUCLEOTIDE SEQUENCE</scope>
    <source>
        <strain evidence="2">Siblings of single egg batch collected in Ceske Budejovice</strain>
        <tissue evidence="2">Salivary glands</tissue>
    </source>
</reference>
<dbReference type="AlphaFoldDB" id="A0A147BSC4"/>
<sequence length="84" mass="9655">MLRNPSYWSYQGQLLDATFPVMCVCRRRPRIPYPSALKPVQRASVLFLRGCLLVLVVPIILYNELPDRVCLLARALIARSMYST</sequence>
<dbReference type="EMBL" id="GEGO01001728">
    <property type="protein sequence ID" value="JAR93676.1"/>
    <property type="molecule type" value="Transcribed_RNA"/>
</dbReference>